<keyword evidence="2" id="KW-1133">Transmembrane helix</keyword>
<keyword evidence="2" id="KW-0812">Transmembrane</keyword>
<evidence type="ECO:0000313" key="4">
    <source>
        <dbReference type="EMBL" id="MDB2000349.1"/>
    </source>
</evidence>
<gene>
    <name evidence="4" type="ORF">PM006_09065</name>
</gene>
<dbReference type="RefSeq" id="WP_100932534.1">
    <property type="nucleotide sequence ID" value="NZ_JAQLGH010000020.1"/>
</dbReference>
<feature type="transmembrane region" description="Helical" evidence="2">
    <location>
        <begin position="337"/>
        <end position="358"/>
    </location>
</feature>
<evidence type="ECO:0000256" key="2">
    <source>
        <dbReference type="SAM" id="Phobius"/>
    </source>
</evidence>
<feature type="signal peptide" evidence="3">
    <location>
        <begin position="1"/>
        <end position="30"/>
    </location>
</feature>
<evidence type="ECO:0000313" key="5">
    <source>
        <dbReference type="Proteomes" id="UP001300871"/>
    </source>
</evidence>
<feature type="region of interest" description="Disordered" evidence="1">
    <location>
        <begin position="309"/>
        <end position="330"/>
    </location>
</feature>
<evidence type="ECO:0000256" key="3">
    <source>
        <dbReference type="SAM" id="SignalP"/>
    </source>
</evidence>
<keyword evidence="3" id="KW-0732">Signal</keyword>
<evidence type="ECO:0000256" key="1">
    <source>
        <dbReference type="SAM" id="MobiDB-lite"/>
    </source>
</evidence>
<accession>A0AAW6ATQ0</accession>
<feature type="chain" id="PRO_5044477574" evidence="3">
    <location>
        <begin position="31"/>
        <end position="364"/>
    </location>
</feature>
<reference evidence="4" key="1">
    <citation type="submission" date="2023-01" db="EMBL/GenBank/DDBJ databases">
        <title>Human gut microbiome strain richness.</title>
        <authorList>
            <person name="Chen-Liaw A."/>
        </authorList>
    </citation>
    <scope>NUCLEOTIDE SEQUENCE</scope>
    <source>
        <strain evidence="4">B1_m1001713B170214d0_201011</strain>
    </source>
</reference>
<proteinExistence type="predicted"/>
<sequence length="364" mass="41693">MKQKSRSRYRKVLLLLCFGFTFFFSYSAYAAETEKNVIIRLDLSHYDSFSETINVNCIGDNGDEMQDTLTQYNNYENAYYLPTGRYQISLSVQGDTLNLIDLMPMSFEVYATEDEIQTYIIKVQDAAGMEANEGSHEGMEYEEESAPRAIEAEQYTFTETEEEAGTLLITGPDVTGLESLSYTLQSQEGKDIICQLKKEYHFRAELKVPYGRYKEMLGPVEVIANEDINIPEDAEFYLKYYGSKFSNLLVVTEESRNATNADNLQLWVRRSSGADYRVRNMYQFAGDEVMRAEGEYQIIGHEIEPELEETEHDTASVIRESESEIQNETSSPEEKRLFGINIVLTAAIIIVLFGLLWYGRGNEK</sequence>
<dbReference type="AlphaFoldDB" id="A0AAW6ATQ0"/>
<comment type="caution">
    <text evidence="4">The sequence shown here is derived from an EMBL/GenBank/DDBJ whole genome shotgun (WGS) entry which is preliminary data.</text>
</comment>
<keyword evidence="2" id="KW-0472">Membrane</keyword>
<protein>
    <submittedName>
        <fullName evidence="4">Uncharacterized protein</fullName>
    </submittedName>
</protein>
<name>A0AAW6ATQ0_CLOSY</name>
<dbReference type="Proteomes" id="UP001300871">
    <property type="component" value="Unassembled WGS sequence"/>
</dbReference>
<organism evidence="4 5">
    <name type="scientific">Clostridium symbiosum</name>
    <name type="common">Bacteroides symbiosus</name>
    <dbReference type="NCBI Taxonomy" id="1512"/>
    <lineage>
        <taxon>Bacteria</taxon>
        <taxon>Bacillati</taxon>
        <taxon>Bacillota</taxon>
        <taxon>Clostridia</taxon>
        <taxon>Lachnospirales</taxon>
        <taxon>Lachnospiraceae</taxon>
        <taxon>Otoolea</taxon>
    </lineage>
</organism>
<dbReference type="EMBL" id="JAQLGM010000018">
    <property type="protein sequence ID" value="MDB2000349.1"/>
    <property type="molecule type" value="Genomic_DNA"/>
</dbReference>